<organism evidence="2 3">
    <name type="scientific">Trifolium pratense</name>
    <name type="common">Red clover</name>
    <dbReference type="NCBI Taxonomy" id="57577"/>
    <lineage>
        <taxon>Eukaryota</taxon>
        <taxon>Viridiplantae</taxon>
        <taxon>Streptophyta</taxon>
        <taxon>Embryophyta</taxon>
        <taxon>Tracheophyta</taxon>
        <taxon>Spermatophyta</taxon>
        <taxon>Magnoliopsida</taxon>
        <taxon>eudicotyledons</taxon>
        <taxon>Gunneridae</taxon>
        <taxon>Pentapetalae</taxon>
        <taxon>rosids</taxon>
        <taxon>fabids</taxon>
        <taxon>Fabales</taxon>
        <taxon>Fabaceae</taxon>
        <taxon>Papilionoideae</taxon>
        <taxon>50 kb inversion clade</taxon>
        <taxon>NPAAA clade</taxon>
        <taxon>Hologalegina</taxon>
        <taxon>IRL clade</taxon>
        <taxon>Trifolieae</taxon>
        <taxon>Trifolium</taxon>
    </lineage>
</organism>
<dbReference type="GO" id="GO:0003676">
    <property type="term" value="F:nucleic acid binding"/>
    <property type="evidence" value="ECO:0007669"/>
    <property type="project" value="InterPro"/>
</dbReference>
<dbReference type="InterPro" id="IPR057670">
    <property type="entry name" value="SH3_retrovirus"/>
</dbReference>
<dbReference type="Gene3D" id="3.30.420.10">
    <property type="entry name" value="Ribonuclease H-like superfamily/Ribonuclease H"/>
    <property type="match status" value="1"/>
</dbReference>
<dbReference type="STRING" id="57577.A0A2K3KK57"/>
<dbReference type="SUPFAM" id="SSF53098">
    <property type="entry name" value="Ribonuclease H-like"/>
    <property type="match status" value="1"/>
</dbReference>
<sequence length="201" mass="22604">MEKGETLGVFKEFKALVEKQVGVPIQILRIDRGGEYLSKEFAEFCSEHGIQRQLTASYTPQQNGVAERKNQTIINMVRSVLLEKGVLRSFWPEAVKWVIHVLNRSPTLAVKNITPEEAWSGLKPSESKAYKLYDPINKKILISRDVKFQEDAAWDWGEAKTSITVDTSELNPLEDSCQDVVETIQNTYNDTAATTSATAPN</sequence>
<evidence type="ECO:0000313" key="3">
    <source>
        <dbReference type="Proteomes" id="UP000236291"/>
    </source>
</evidence>
<feature type="non-terminal residue" evidence="2">
    <location>
        <position position="201"/>
    </location>
</feature>
<dbReference type="InterPro" id="IPR001584">
    <property type="entry name" value="Integrase_cat-core"/>
</dbReference>
<dbReference type="EMBL" id="ASHM01099637">
    <property type="protein sequence ID" value="PNX66657.1"/>
    <property type="molecule type" value="Genomic_DNA"/>
</dbReference>
<dbReference type="InterPro" id="IPR036397">
    <property type="entry name" value="RNaseH_sf"/>
</dbReference>
<dbReference type="PROSITE" id="PS50994">
    <property type="entry name" value="INTEGRASE"/>
    <property type="match status" value="1"/>
</dbReference>
<dbReference type="InterPro" id="IPR039537">
    <property type="entry name" value="Retrotran_Ty1/copia-like"/>
</dbReference>
<gene>
    <name evidence="2" type="ORF">L195_g055208</name>
</gene>
<dbReference type="Proteomes" id="UP000236291">
    <property type="component" value="Unassembled WGS sequence"/>
</dbReference>
<dbReference type="InterPro" id="IPR012337">
    <property type="entry name" value="RNaseH-like_sf"/>
</dbReference>
<evidence type="ECO:0000313" key="2">
    <source>
        <dbReference type="EMBL" id="PNX66657.1"/>
    </source>
</evidence>
<dbReference type="GO" id="GO:0015074">
    <property type="term" value="P:DNA integration"/>
    <property type="evidence" value="ECO:0007669"/>
    <property type="project" value="InterPro"/>
</dbReference>
<dbReference type="PANTHER" id="PTHR42648">
    <property type="entry name" value="TRANSPOSASE, PUTATIVE-RELATED"/>
    <property type="match status" value="1"/>
</dbReference>
<reference evidence="2 3" key="2">
    <citation type="journal article" date="2017" name="Front. Plant Sci.">
        <title>Gene Classification and Mining of Molecular Markers Useful in Red Clover (Trifolium pratense) Breeding.</title>
        <authorList>
            <person name="Istvanek J."/>
            <person name="Dluhosova J."/>
            <person name="Dluhos P."/>
            <person name="Patkova L."/>
            <person name="Nedelnik J."/>
            <person name="Repkova J."/>
        </authorList>
    </citation>
    <scope>NUCLEOTIDE SEQUENCE [LARGE SCALE GENOMIC DNA]</scope>
    <source>
        <strain evidence="3">cv. Tatra</strain>
        <tissue evidence="2">Young leaves</tissue>
    </source>
</reference>
<feature type="domain" description="Integrase catalytic" evidence="1">
    <location>
        <begin position="1"/>
        <end position="123"/>
    </location>
</feature>
<dbReference type="Pfam" id="PF25597">
    <property type="entry name" value="SH3_retrovirus"/>
    <property type="match status" value="1"/>
</dbReference>
<evidence type="ECO:0000259" key="1">
    <source>
        <dbReference type="PROSITE" id="PS50994"/>
    </source>
</evidence>
<dbReference type="AlphaFoldDB" id="A0A2K3KK57"/>
<dbReference type="PANTHER" id="PTHR42648:SF18">
    <property type="entry name" value="RETROTRANSPOSON, UNCLASSIFIED-LIKE PROTEIN"/>
    <property type="match status" value="1"/>
</dbReference>
<protein>
    <recommendedName>
        <fullName evidence="1">Integrase catalytic domain-containing protein</fullName>
    </recommendedName>
</protein>
<accession>A0A2K3KK57</accession>
<comment type="caution">
    <text evidence="2">The sequence shown here is derived from an EMBL/GenBank/DDBJ whole genome shotgun (WGS) entry which is preliminary data.</text>
</comment>
<reference evidence="2 3" key="1">
    <citation type="journal article" date="2014" name="Am. J. Bot.">
        <title>Genome assembly and annotation for red clover (Trifolium pratense; Fabaceae).</title>
        <authorList>
            <person name="Istvanek J."/>
            <person name="Jaros M."/>
            <person name="Krenek A."/>
            <person name="Repkova J."/>
        </authorList>
    </citation>
    <scope>NUCLEOTIDE SEQUENCE [LARGE SCALE GENOMIC DNA]</scope>
    <source>
        <strain evidence="3">cv. Tatra</strain>
        <tissue evidence="2">Young leaves</tissue>
    </source>
</reference>
<proteinExistence type="predicted"/>
<name>A0A2K3KK57_TRIPR</name>